<organism evidence="12 13">
    <name type="scientific">Sphingobacterium gobiense</name>
    <dbReference type="NCBI Taxonomy" id="1382456"/>
    <lineage>
        <taxon>Bacteria</taxon>
        <taxon>Pseudomonadati</taxon>
        <taxon>Bacteroidota</taxon>
        <taxon>Sphingobacteriia</taxon>
        <taxon>Sphingobacteriales</taxon>
        <taxon>Sphingobacteriaceae</taxon>
        <taxon>Sphingobacterium</taxon>
    </lineage>
</organism>
<evidence type="ECO:0000256" key="1">
    <source>
        <dbReference type="ARBA" id="ARBA00004383"/>
    </source>
</evidence>
<dbReference type="InterPro" id="IPR037682">
    <property type="entry name" value="TonB_C"/>
</dbReference>
<dbReference type="PANTHER" id="PTHR33446:SF2">
    <property type="entry name" value="PROTEIN TONB"/>
    <property type="match status" value="1"/>
</dbReference>
<accession>A0A2S9JVM0</accession>
<dbReference type="RefSeq" id="WP_105724961.1">
    <property type="nucleotide sequence ID" value="NZ_PVBS01000001.1"/>
</dbReference>
<dbReference type="NCBIfam" id="TIGR01352">
    <property type="entry name" value="tonB_Cterm"/>
    <property type="match status" value="1"/>
</dbReference>
<keyword evidence="6 10" id="KW-0812">Transmembrane</keyword>
<evidence type="ECO:0000256" key="6">
    <source>
        <dbReference type="ARBA" id="ARBA00022692"/>
    </source>
</evidence>
<comment type="subcellular location">
    <subcellularLocation>
        <location evidence="1">Cell inner membrane</location>
        <topology evidence="1">Single-pass membrane protein</topology>
        <orientation evidence="1">Periplasmic side</orientation>
    </subcellularLocation>
</comment>
<dbReference type="GO" id="GO:0055085">
    <property type="term" value="P:transmembrane transport"/>
    <property type="evidence" value="ECO:0007669"/>
    <property type="project" value="InterPro"/>
</dbReference>
<keyword evidence="8 10" id="KW-1133">Transmembrane helix</keyword>
<dbReference type="OrthoDB" id="649093at2"/>
<keyword evidence="4" id="KW-1003">Cell membrane</keyword>
<evidence type="ECO:0000256" key="8">
    <source>
        <dbReference type="ARBA" id="ARBA00022989"/>
    </source>
</evidence>
<comment type="caution">
    <text evidence="12">The sequence shown here is derived from an EMBL/GenBank/DDBJ whole genome shotgun (WGS) entry which is preliminary data.</text>
</comment>
<keyword evidence="3" id="KW-0813">Transport</keyword>
<keyword evidence="5" id="KW-0997">Cell inner membrane</keyword>
<proteinExistence type="inferred from homology"/>
<sequence length="290" mass="31712">MWNNKLDIYEKEWLDVVFSSRNQAYGAYELRRYAATATNKALFTVMLAVALLVGGKYAYDRMPGNTSAPMIENHTPVTIEQLAIPETPKEEEVILPAEQPIQKIAQDPPAQELIRFVEPVVTDRNRAVEDVASQDDLKDKVSARLTLKPVNGGSFVAKGEFGPTKELGNITGTATGDPDGGALNNGEPFVSVQVMPEPMGGMAAFVNWVGKNYTYPDRALEQGIKGSVIATFVVETDGSLTDITILRDIGFGTGDEAIRVLKKAAKWKPGVQNGRHVRVKYTLPIKLSTF</sequence>
<name>A0A2S9JVM0_9SPHI</name>
<dbReference type="EMBL" id="PVBS01000001">
    <property type="protein sequence ID" value="PRD57307.1"/>
    <property type="molecule type" value="Genomic_DNA"/>
</dbReference>
<keyword evidence="13" id="KW-1185">Reference proteome</keyword>
<evidence type="ECO:0000313" key="13">
    <source>
        <dbReference type="Proteomes" id="UP000238642"/>
    </source>
</evidence>
<evidence type="ECO:0000256" key="7">
    <source>
        <dbReference type="ARBA" id="ARBA00022927"/>
    </source>
</evidence>
<keyword evidence="9 10" id="KW-0472">Membrane</keyword>
<protein>
    <submittedName>
        <fullName evidence="12">Energy transducer TonB</fullName>
    </submittedName>
</protein>
<evidence type="ECO:0000256" key="5">
    <source>
        <dbReference type="ARBA" id="ARBA00022519"/>
    </source>
</evidence>
<feature type="transmembrane region" description="Helical" evidence="10">
    <location>
        <begin position="41"/>
        <end position="59"/>
    </location>
</feature>
<keyword evidence="7" id="KW-0653">Protein transport</keyword>
<dbReference type="Proteomes" id="UP000238642">
    <property type="component" value="Unassembled WGS sequence"/>
</dbReference>
<dbReference type="AlphaFoldDB" id="A0A2S9JVM0"/>
<reference evidence="12 13" key="1">
    <citation type="submission" date="2018-02" db="EMBL/GenBank/DDBJ databases">
        <title>The draft genome of Sphingobacterium gobiense H7.</title>
        <authorList>
            <person name="Li L."/>
            <person name="Liu L."/>
            <person name="Zhang X."/>
            <person name="Wang T."/>
            <person name="Liang L."/>
        </authorList>
    </citation>
    <scope>NUCLEOTIDE SEQUENCE [LARGE SCALE GENOMIC DNA]</scope>
    <source>
        <strain evidence="12 13">ACCC 05757</strain>
    </source>
</reference>
<comment type="similarity">
    <text evidence="2">Belongs to the TonB family.</text>
</comment>
<dbReference type="GO" id="GO:0098797">
    <property type="term" value="C:plasma membrane protein complex"/>
    <property type="evidence" value="ECO:0007669"/>
    <property type="project" value="TreeGrafter"/>
</dbReference>
<evidence type="ECO:0000256" key="3">
    <source>
        <dbReference type="ARBA" id="ARBA00022448"/>
    </source>
</evidence>
<dbReference type="Pfam" id="PF03544">
    <property type="entry name" value="TonB_C"/>
    <property type="match status" value="1"/>
</dbReference>
<dbReference type="InterPro" id="IPR051045">
    <property type="entry name" value="TonB-dependent_transducer"/>
</dbReference>
<dbReference type="Gene3D" id="3.30.1150.10">
    <property type="match status" value="1"/>
</dbReference>
<gene>
    <name evidence="12" type="ORF">C5749_08975</name>
</gene>
<evidence type="ECO:0000256" key="4">
    <source>
        <dbReference type="ARBA" id="ARBA00022475"/>
    </source>
</evidence>
<evidence type="ECO:0000256" key="10">
    <source>
        <dbReference type="SAM" id="Phobius"/>
    </source>
</evidence>
<feature type="domain" description="TonB C-terminal" evidence="11">
    <location>
        <begin position="200"/>
        <end position="290"/>
    </location>
</feature>
<dbReference type="GO" id="GO:0015031">
    <property type="term" value="P:protein transport"/>
    <property type="evidence" value="ECO:0007669"/>
    <property type="project" value="UniProtKB-KW"/>
</dbReference>
<dbReference type="GO" id="GO:0031992">
    <property type="term" value="F:energy transducer activity"/>
    <property type="evidence" value="ECO:0007669"/>
    <property type="project" value="TreeGrafter"/>
</dbReference>
<dbReference type="SUPFAM" id="SSF74653">
    <property type="entry name" value="TolA/TonB C-terminal domain"/>
    <property type="match status" value="1"/>
</dbReference>
<dbReference type="PROSITE" id="PS52015">
    <property type="entry name" value="TONB_CTD"/>
    <property type="match status" value="1"/>
</dbReference>
<evidence type="ECO:0000259" key="11">
    <source>
        <dbReference type="PROSITE" id="PS52015"/>
    </source>
</evidence>
<evidence type="ECO:0000256" key="9">
    <source>
        <dbReference type="ARBA" id="ARBA00023136"/>
    </source>
</evidence>
<evidence type="ECO:0000256" key="2">
    <source>
        <dbReference type="ARBA" id="ARBA00006555"/>
    </source>
</evidence>
<dbReference type="PANTHER" id="PTHR33446">
    <property type="entry name" value="PROTEIN TONB-RELATED"/>
    <property type="match status" value="1"/>
</dbReference>
<evidence type="ECO:0000313" key="12">
    <source>
        <dbReference type="EMBL" id="PRD57307.1"/>
    </source>
</evidence>
<dbReference type="InterPro" id="IPR006260">
    <property type="entry name" value="TonB/TolA_C"/>
</dbReference>